<comment type="caution">
    <text evidence="1">The sequence shown here is derived from an EMBL/GenBank/DDBJ whole genome shotgun (WGS) entry which is preliminary data.</text>
</comment>
<dbReference type="EMBL" id="CM004387">
    <property type="protein sequence ID" value="KAG8661499.1"/>
    <property type="molecule type" value="Genomic_DNA"/>
</dbReference>
<reference evidence="2" key="1">
    <citation type="journal article" date="2016" name="Nat. Biotechnol.">
        <title>Sequencing wild and cultivated cassava and related species reveals extensive interspecific hybridization and genetic diversity.</title>
        <authorList>
            <person name="Bredeson J.V."/>
            <person name="Lyons J.B."/>
            <person name="Prochnik S.E."/>
            <person name="Wu G.A."/>
            <person name="Ha C.M."/>
            <person name="Edsinger-Gonzales E."/>
            <person name="Grimwood J."/>
            <person name="Schmutz J."/>
            <person name="Rabbi I.Y."/>
            <person name="Egesi C."/>
            <person name="Nauluvula P."/>
            <person name="Lebot V."/>
            <person name="Ndunguru J."/>
            <person name="Mkamilo G."/>
            <person name="Bart R.S."/>
            <person name="Setter T.L."/>
            <person name="Gleadow R.M."/>
            <person name="Kulakow P."/>
            <person name="Ferguson M.E."/>
            <person name="Rounsley S."/>
            <person name="Rokhsar D.S."/>
        </authorList>
    </citation>
    <scope>NUCLEOTIDE SEQUENCE [LARGE SCALE GENOMIC DNA]</scope>
    <source>
        <strain evidence="2">cv. AM560-2</strain>
    </source>
</reference>
<sequence length="295" mass="32785">MLNLLLQGMASSSDDRQEESGGFFGNIKKFLDFIFKIIDKVFKIMPIASVTGIHIPSLSLEKLDLSADVLIKNRSPLSIPLVASDYLVESDGNKLISGEISDVGNIEARSEKTVTVEVCFIFEEIRNIGLEIRPGSVIPFRIKVDLNVHVPIFGKLTLPLEETGNIPIPDRPDIDLEKIQITEFSFEETVSVFHLKLENKNEFEMGLKGLEYEIWLCEISIGGAQIEQSADVGHKGVTLIEIPITFRPKDFGQAIWEAITEHSINYAIKGHVDVDTPFGTMKLPIDKEGGAPIHK</sequence>
<dbReference type="Proteomes" id="UP000091857">
    <property type="component" value="Chromosome 1"/>
</dbReference>
<organism evidence="1 2">
    <name type="scientific">Manihot esculenta</name>
    <name type="common">Cassava</name>
    <name type="synonym">Jatropha manihot</name>
    <dbReference type="NCBI Taxonomy" id="3983"/>
    <lineage>
        <taxon>Eukaryota</taxon>
        <taxon>Viridiplantae</taxon>
        <taxon>Streptophyta</taxon>
        <taxon>Embryophyta</taxon>
        <taxon>Tracheophyta</taxon>
        <taxon>Spermatophyta</taxon>
        <taxon>Magnoliopsida</taxon>
        <taxon>eudicotyledons</taxon>
        <taxon>Gunneridae</taxon>
        <taxon>Pentapetalae</taxon>
        <taxon>rosids</taxon>
        <taxon>fabids</taxon>
        <taxon>Malpighiales</taxon>
        <taxon>Euphorbiaceae</taxon>
        <taxon>Crotonoideae</taxon>
        <taxon>Manihoteae</taxon>
        <taxon>Manihot</taxon>
    </lineage>
</organism>
<protein>
    <submittedName>
        <fullName evidence="1">Uncharacterized protein</fullName>
    </submittedName>
</protein>
<keyword evidence="2" id="KW-1185">Reference proteome</keyword>
<evidence type="ECO:0000313" key="2">
    <source>
        <dbReference type="Proteomes" id="UP000091857"/>
    </source>
</evidence>
<name>A0ACB7IB95_MANES</name>
<accession>A0ACB7IB95</accession>
<evidence type="ECO:0000313" key="1">
    <source>
        <dbReference type="EMBL" id="KAG8661499.1"/>
    </source>
</evidence>
<proteinExistence type="predicted"/>
<gene>
    <name evidence="1" type="ORF">MANES_01G009601v8</name>
</gene>